<organism evidence="3 4">
    <name type="scientific">Rhodothermus marinus (strain ATCC 43812 / DSM 4252 / R-10)</name>
    <name type="common">Rhodothermus obamensis</name>
    <dbReference type="NCBI Taxonomy" id="518766"/>
    <lineage>
        <taxon>Bacteria</taxon>
        <taxon>Pseudomonadati</taxon>
        <taxon>Rhodothermota</taxon>
        <taxon>Rhodothermia</taxon>
        <taxon>Rhodothermales</taxon>
        <taxon>Rhodothermaceae</taxon>
        <taxon>Rhodothermus</taxon>
    </lineage>
</organism>
<dbReference type="PANTHER" id="PTHR10443">
    <property type="entry name" value="MICROSOMAL DIPEPTIDASE"/>
    <property type="match status" value="1"/>
</dbReference>
<evidence type="ECO:0000313" key="4">
    <source>
        <dbReference type="Proteomes" id="UP000002221"/>
    </source>
</evidence>
<dbReference type="Gene3D" id="3.20.20.140">
    <property type="entry name" value="Metal-dependent hydrolases"/>
    <property type="match status" value="1"/>
</dbReference>
<dbReference type="PROSITE" id="PS00869">
    <property type="entry name" value="RENAL_DIPEPTIDASE_1"/>
    <property type="match status" value="1"/>
</dbReference>
<gene>
    <name evidence="3" type="ordered locus">Rmar_0331</name>
</gene>
<dbReference type="PROSITE" id="PS51365">
    <property type="entry name" value="RENAL_DIPEPTIDASE_2"/>
    <property type="match status" value="1"/>
</dbReference>
<dbReference type="Pfam" id="PF01244">
    <property type="entry name" value="Peptidase_M19"/>
    <property type="match status" value="1"/>
</dbReference>
<dbReference type="Proteomes" id="UP000002221">
    <property type="component" value="Chromosome"/>
</dbReference>
<accession>D0MDP3</accession>
<dbReference type="EC" id="3.4.13.19" evidence="3"/>
<keyword evidence="4" id="KW-1185">Reference proteome</keyword>
<dbReference type="InterPro" id="IPR032466">
    <property type="entry name" value="Metal_Hydrolase"/>
</dbReference>
<dbReference type="InterPro" id="IPR008257">
    <property type="entry name" value="Pept_M19"/>
</dbReference>
<dbReference type="GO" id="GO:0006508">
    <property type="term" value="P:proteolysis"/>
    <property type="evidence" value="ECO:0007669"/>
    <property type="project" value="InterPro"/>
</dbReference>
<dbReference type="EMBL" id="CP001807">
    <property type="protein sequence ID" value="ACY47236.1"/>
    <property type="molecule type" value="Genomic_DNA"/>
</dbReference>
<keyword evidence="2" id="KW-0732">Signal</keyword>
<evidence type="ECO:0000256" key="1">
    <source>
        <dbReference type="SAM" id="MobiDB-lite"/>
    </source>
</evidence>
<dbReference type="SUPFAM" id="SSF51556">
    <property type="entry name" value="Metallo-dependent hydrolases"/>
    <property type="match status" value="1"/>
</dbReference>
<keyword evidence="3" id="KW-0224">Dipeptidase</keyword>
<dbReference type="InterPro" id="IPR000180">
    <property type="entry name" value="Dipep_AS"/>
</dbReference>
<reference evidence="3 4" key="1">
    <citation type="journal article" date="2009" name="Stand. Genomic Sci.">
        <title>Complete genome sequence of Rhodothermus marinus type strain (R-10).</title>
        <authorList>
            <person name="Nolan M."/>
            <person name="Tindall B.J."/>
            <person name="Pomrenke H."/>
            <person name="Lapidus A."/>
            <person name="Copeland A."/>
            <person name="Glavina Del Rio T."/>
            <person name="Lucas S."/>
            <person name="Chen F."/>
            <person name="Tice H."/>
            <person name="Cheng J.F."/>
            <person name="Saunders E."/>
            <person name="Han C."/>
            <person name="Bruce D."/>
            <person name="Goodwin L."/>
            <person name="Chain P."/>
            <person name="Pitluck S."/>
            <person name="Ovchinikova G."/>
            <person name="Pati A."/>
            <person name="Ivanova N."/>
            <person name="Mavromatis K."/>
            <person name="Chen A."/>
            <person name="Palaniappan K."/>
            <person name="Land M."/>
            <person name="Hauser L."/>
            <person name="Chang Y.J."/>
            <person name="Jeffries C.D."/>
            <person name="Brettin T."/>
            <person name="Goker M."/>
            <person name="Bristow J."/>
            <person name="Eisen J.A."/>
            <person name="Markowitz V."/>
            <person name="Hugenholtz P."/>
            <person name="Kyrpides N.C."/>
            <person name="Klenk H.P."/>
            <person name="Detter J.C."/>
        </authorList>
    </citation>
    <scope>NUCLEOTIDE SEQUENCE [LARGE SCALE GENOMIC DNA]</scope>
    <source>
        <strain evidence="4">ATCC 43812 / DSM 4252 / R-10</strain>
    </source>
</reference>
<evidence type="ECO:0000256" key="2">
    <source>
        <dbReference type="SAM" id="SignalP"/>
    </source>
</evidence>
<feature type="chain" id="PRO_5003010828" evidence="2">
    <location>
        <begin position="33"/>
        <end position="444"/>
    </location>
</feature>
<proteinExistence type="predicted"/>
<dbReference type="KEGG" id="rmr:Rmar_0331"/>
<feature type="signal peptide" evidence="2">
    <location>
        <begin position="1"/>
        <end position="32"/>
    </location>
</feature>
<dbReference type="HOGENOM" id="CLU_031404_4_2_10"/>
<dbReference type="AlphaFoldDB" id="D0MDP3"/>
<evidence type="ECO:0000313" key="3">
    <source>
        <dbReference type="EMBL" id="ACY47236.1"/>
    </source>
</evidence>
<dbReference type="eggNOG" id="COG2355">
    <property type="taxonomic scope" value="Bacteria"/>
</dbReference>
<protein>
    <submittedName>
        <fullName evidence="3">Membrane dipeptidase</fullName>
        <ecNumber evidence="3">3.4.13.19</ecNumber>
    </submittedName>
</protein>
<dbReference type="STRING" id="518766.Rmar_0331"/>
<name>D0MDP3_RHOM4</name>
<keyword evidence="3" id="KW-0645">Protease</keyword>
<dbReference type="PANTHER" id="PTHR10443:SF12">
    <property type="entry name" value="DIPEPTIDASE"/>
    <property type="match status" value="1"/>
</dbReference>
<dbReference type="GO" id="GO:0070573">
    <property type="term" value="F:metallodipeptidase activity"/>
    <property type="evidence" value="ECO:0007669"/>
    <property type="project" value="InterPro"/>
</dbReference>
<dbReference type="CDD" id="cd01301">
    <property type="entry name" value="rDP_like"/>
    <property type="match status" value="1"/>
</dbReference>
<keyword evidence="3" id="KW-0378">Hydrolase</keyword>
<sequence>MAGAGRTGRTVVDRMLMRLAFLLLLLAPACRAQTPAPTPPRPADTLRAEDGGPVALPPPRYHALLRLDTLWARVLALHYRTLVFDGHIDTPTRMLEGFDFGRRHRRADGHVDLPRMFEGGLDAAFFSIYVPARYGEGAAAVRYARRLLAEVRRQVTAHADSAALAYSAADVLRITRSGRKAILLGIEGGHALAGSVDTLRALYEAGIRYVTLTHVNTNRLADASQDRPRWNGLSEEGRRIVRAMNRLGMLIDLSHASDATFFDVLAISEAPVILSHSSMRALVPAVRNASDEMLRALARNGGVVLINFFDALVNPHLTADVYAEAERRTGGNLRQLWNAVYAVRRERGLPGATLEDVLDHIDHAVQVAGIDHVGLGSDFDGVFDLPAGLEDVTRLPWITYGLYRRGYSETDIQKILGGNLLRVLREAERVAARLQATEAGSTSD</sequence>
<feature type="region of interest" description="Disordered" evidence="1">
    <location>
        <begin position="33"/>
        <end position="52"/>
    </location>
</feature>